<dbReference type="PANTHER" id="PTHR34473">
    <property type="entry name" value="UPF0699 TRANSMEMBRANE PROTEIN YDBS"/>
    <property type="match status" value="1"/>
</dbReference>
<dbReference type="AlphaFoldDB" id="A0A6G7ZQV0"/>
<evidence type="ECO:0000259" key="2">
    <source>
        <dbReference type="Pfam" id="PF03703"/>
    </source>
</evidence>
<gene>
    <name evidence="3" type="ORF">G7078_03440</name>
</gene>
<dbReference type="EMBL" id="CP049871">
    <property type="protein sequence ID" value="QIL03276.1"/>
    <property type="molecule type" value="Genomic_DNA"/>
</dbReference>
<keyword evidence="4" id="KW-1185">Reference proteome</keyword>
<dbReference type="InterPro" id="IPR005182">
    <property type="entry name" value="YdbS-like_PH"/>
</dbReference>
<keyword evidence="1" id="KW-1133">Transmembrane helix</keyword>
<keyword evidence="1" id="KW-0812">Transmembrane</keyword>
<keyword evidence="1" id="KW-0472">Membrane</keyword>
<feature type="domain" description="YdbS-like PH" evidence="2">
    <location>
        <begin position="70"/>
        <end position="148"/>
    </location>
</feature>
<protein>
    <submittedName>
        <fullName evidence="3">PH domain-containing protein</fullName>
    </submittedName>
</protein>
<dbReference type="Proteomes" id="UP000502502">
    <property type="component" value="Chromosome"/>
</dbReference>
<dbReference type="PANTHER" id="PTHR34473:SF3">
    <property type="entry name" value="TRANSMEMBRANE PROTEIN-RELATED"/>
    <property type="match status" value="1"/>
</dbReference>
<name>A0A6G7ZQV0_9SPHN</name>
<evidence type="ECO:0000313" key="3">
    <source>
        <dbReference type="EMBL" id="QIL03276.1"/>
    </source>
</evidence>
<organism evidence="3 4">
    <name type="scientific">Sphingomonas sinipercae</name>
    <dbReference type="NCBI Taxonomy" id="2714944"/>
    <lineage>
        <taxon>Bacteria</taxon>
        <taxon>Pseudomonadati</taxon>
        <taxon>Pseudomonadota</taxon>
        <taxon>Alphaproteobacteria</taxon>
        <taxon>Sphingomonadales</taxon>
        <taxon>Sphingomonadaceae</taxon>
        <taxon>Sphingomonas</taxon>
    </lineage>
</organism>
<reference evidence="3 4" key="1">
    <citation type="submission" date="2020-03" db="EMBL/GenBank/DDBJ databases">
        <title>Sphingomonas sp. nov., isolated from fish.</title>
        <authorList>
            <person name="Hyun D.-W."/>
            <person name="Bae J.-W."/>
        </authorList>
    </citation>
    <scope>NUCLEOTIDE SEQUENCE [LARGE SCALE GENOMIC DNA]</scope>
    <source>
        <strain evidence="3 4">HDW15C</strain>
    </source>
</reference>
<accession>A0A6G7ZQV0</accession>
<dbReference type="KEGG" id="ssin:G7078_03440"/>
<feature type="transmembrane region" description="Helical" evidence="1">
    <location>
        <begin position="21"/>
        <end position="39"/>
    </location>
</feature>
<proteinExistence type="predicted"/>
<dbReference type="Pfam" id="PF03703">
    <property type="entry name" value="bPH_2"/>
    <property type="match status" value="1"/>
</dbReference>
<evidence type="ECO:0000313" key="4">
    <source>
        <dbReference type="Proteomes" id="UP000502502"/>
    </source>
</evidence>
<evidence type="ECO:0000256" key="1">
    <source>
        <dbReference type="SAM" id="Phobius"/>
    </source>
</evidence>
<sequence>MAPDALQPVEPGYRNVLRARAAVRWLVLTVLAVALDRLLLKETGAYGILSVLVPLSGTLFVLVSPPRAFRRLGYALDETLLRVARGWLFHTDTVVPLVRVQHLDVTRGPLDKAFGTASLVVHTAGTHNSIVTLPGLSPDRAAEIRDIIREHVRTDFA</sequence>
<feature type="transmembrane region" description="Helical" evidence="1">
    <location>
        <begin position="45"/>
        <end position="63"/>
    </location>
</feature>